<sequence length="173" mass="18924">MDDVDDPGRVVYTSAGLCAVWQPEAFAHVVDLDTWEDHVAEDEALIRQIAAGAFVPINIGGDGAFQVVIRQTPLTERERRYLLVSSEPYLLISKGSVNLGGLENVGEYVGDGEELELPAGRYSVYVHLIDWKLEPGSFADGEPTASALPDFVVEVAPETDADQVYRGQVRTFN</sequence>
<evidence type="ECO:0000313" key="1">
    <source>
        <dbReference type="EMBL" id="MBC6451699.1"/>
    </source>
</evidence>
<proteinExistence type="predicted"/>
<protein>
    <recommendedName>
        <fullName evidence="3">Restriction endonuclease domain-containing protein</fullName>
    </recommendedName>
</protein>
<organism evidence="1 2">
    <name type="scientific">Actinokineospora xionganensis</name>
    <dbReference type="NCBI Taxonomy" id="2684470"/>
    <lineage>
        <taxon>Bacteria</taxon>
        <taxon>Bacillati</taxon>
        <taxon>Actinomycetota</taxon>
        <taxon>Actinomycetes</taxon>
        <taxon>Pseudonocardiales</taxon>
        <taxon>Pseudonocardiaceae</taxon>
        <taxon>Actinokineospora</taxon>
    </lineage>
</organism>
<dbReference type="EMBL" id="JABVED010000040">
    <property type="protein sequence ID" value="MBC6451699.1"/>
    <property type="molecule type" value="Genomic_DNA"/>
</dbReference>
<accession>A0ABR7LH59</accession>
<dbReference type="Proteomes" id="UP000734823">
    <property type="component" value="Unassembled WGS sequence"/>
</dbReference>
<evidence type="ECO:0008006" key="3">
    <source>
        <dbReference type="Google" id="ProtNLM"/>
    </source>
</evidence>
<reference evidence="1 2" key="1">
    <citation type="submission" date="2020-06" db="EMBL/GenBank/DDBJ databases">
        <title>Actinokineospora xiongansis sp. nov., isolated from soil of Baiyangdian.</title>
        <authorList>
            <person name="Zhang X."/>
        </authorList>
    </citation>
    <scope>NUCLEOTIDE SEQUENCE [LARGE SCALE GENOMIC DNA]</scope>
    <source>
        <strain evidence="1 2">HBU206404</strain>
    </source>
</reference>
<name>A0ABR7LH59_9PSEU</name>
<evidence type="ECO:0000313" key="2">
    <source>
        <dbReference type="Proteomes" id="UP000734823"/>
    </source>
</evidence>
<keyword evidence="2" id="KW-1185">Reference proteome</keyword>
<comment type="caution">
    <text evidence="1">The sequence shown here is derived from an EMBL/GenBank/DDBJ whole genome shotgun (WGS) entry which is preliminary data.</text>
</comment>
<dbReference type="RefSeq" id="WP_187224768.1">
    <property type="nucleotide sequence ID" value="NZ_JABVED010000040.1"/>
</dbReference>
<gene>
    <name evidence="1" type="ORF">GPZ80_31605</name>
</gene>